<dbReference type="Proteomes" id="UP000075880">
    <property type="component" value="Unassembled WGS sequence"/>
</dbReference>
<reference evidence="2" key="1">
    <citation type="submission" date="2024-04" db="UniProtKB">
        <authorList>
            <consortium name="EnsemblMetazoa"/>
        </authorList>
    </citation>
    <scope>IDENTIFICATION</scope>
    <source>
        <strain evidence="2">EBRO</strain>
    </source>
</reference>
<dbReference type="AlphaFoldDB" id="A0AAG5DHY7"/>
<evidence type="ECO:0000313" key="3">
    <source>
        <dbReference type="Proteomes" id="UP000075880"/>
    </source>
</evidence>
<evidence type="ECO:0000256" key="1">
    <source>
        <dbReference type="SAM" id="MobiDB-lite"/>
    </source>
</evidence>
<keyword evidence="3" id="KW-1185">Reference proteome</keyword>
<feature type="compositionally biased region" description="Basic and acidic residues" evidence="1">
    <location>
        <begin position="287"/>
        <end position="297"/>
    </location>
</feature>
<evidence type="ECO:0000313" key="2">
    <source>
        <dbReference type="EnsemblMetazoa" id="ENSAATROPP010827"/>
    </source>
</evidence>
<accession>A0AAG5DHY7</accession>
<protein>
    <submittedName>
        <fullName evidence="2">Uncharacterized protein</fullName>
    </submittedName>
</protein>
<name>A0AAG5DHY7_ANOAO</name>
<sequence>MVFSSYNSTSYLPLDNDQSVTFYKNENRLFPTAIVPPTVLALPPSTRGAVPSAASNSLSHMSNMSTTDMLTAAYEQQQQQHHHHHLHRELIGGSGSGSLITGDCPFGRVQSPAASATPQQHPVAQHQHHHRPGGAVAMCDDFQPVAYLNGSSNGYYGYVPTLTPAAPGQNNRQNTLAGRVETGVHRSQETATVAPPDVHLPSVRFHGNGGCNDNELNNNNNNNNDPFGGEVAAADPFSTGSFLQHARKRKENGGFTTNLHQRYEEDMDTNASAHTSDGASETKRRKTEPEVFAERTNDFQYPVANVGDPYSHGQKQQQAVEMECQDQQEQHHLTGHSHPEQPPPPAVNYTNGFHSQHTPGGLQPASSPFATVPGSADGHQHQHSTSKIQRRKHEPEAAAAGNDRGILRTERIPDSMLPKGTAVSGGGVLFARFPVCLHWPPDDGGFVGSNHHHHDLELFHNLHGTGGEFR</sequence>
<dbReference type="EnsemblMetazoa" id="ENSAATROPT011949">
    <property type="protein sequence ID" value="ENSAATROPP010827"/>
    <property type="gene ID" value="ENSAATROPG009731"/>
</dbReference>
<organism evidence="2 3">
    <name type="scientific">Anopheles atroparvus</name>
    <name type="common">European mosquito</name>
    <dbReference type="NCBI Taxonomy" id="41427"/>
    <lineage>
        <taxon>Eukaryota</taxon>
        <taxon>Metazoa</taxon>
        <taxon>Ecdysozoa</taxon>
        <taxon>Arthropoda</taxon>
        <taxon>Hexapoda</taxon>
        <taxon>Insecta</taxon>
        <taxon>Pterygota</taxon>
        <taxon>Neoptera</taxon>
        <taxon>Endopterygota</taxon>
        <taxon>Diptera</taxon>
        <taxon>Nematocera</taxon>
        <taxon>Culicoidea</taxon>
        <taxon>Culicidae</taxon>
        <taxon>Anophelinae</taxon>
        <taxon>Anopheles</taxon>
    </lineage>
</organism>
<feature type="region of interest" description="Disordered" evidence="1">
    <location>
        <begin position="264"/>
        <end position="402"/>
    </location>
</feature>
<feature type="compositionally biased region" description="Polar residues" evidence="1">
    <location>
        <begin position="348"/>
        <end position="369"/>
    </location>
</feature>
<proteinExistence type="predicted"/>
<feature type="compositionally biased region" description="Polar residues" evidence="1">
    <location>
        <begin position="269"/>
        <end position="279"/>
    </location>
</feature>
<feature type="compositionally biased region" description="Basic residues" evidence="1">
    <location>
        <begin position="381"/>
        <end position="392"/>
    </location>
</feature>